<dbReference type="InterPro" id="IPR001365">
    <property type="entry name" value="A_deaminase_dom"/>
</dbReference>
<dbReference type="NCBIfam" id="NF006848">
    <property type="entry name" value="PRK09358.1-3"/>
    <property type="match status" value="1"/>
</dbReference>
<reference evidence="7" key="1">
    <citation type="submission" date="2022-12" db="EMBL/GenBank/DDBJ databases">
        <title>Paracoccus sp. EF6 isolated from a lake water.</title>
        <authorList>
            <person name="Liu H."/>
        </authorList>
    </citation>
    <scope>NUCLEOTIDE SEQUENCE</scope>
    <source>
        <strain evidence="7">EF6</strain>
    </source>
</reference>
<dbReference type="GO" id="GO:0016787">
    <property type="term" value="F:hydrolase activity"/>
    <property type="evidence" value="ECO:0007669"/>
    <property type="project" value="UniProtKB-KW"/>
</dbReference>
<organism evidence="7 8">
    <name type="scientific">Paracoccus benzoatiresistens</name>
    <dbReference type="NCBI Taxonomy" id="2997341"/>
    <lineage>
        <taxon>Bacteria</taxon>
        <taxon>Pseudomonadati</taxon>
        <taxon>Pseudomonadota</taxon>
        <taxon>Alphaproteobacteria</taxon>
        <taxon>Rhodobacterales</taxon>
        <taxon>Paracoccaceae</taxon>
        <taxon>Paracoccus</taxon>
    </lineage>
</organism>
<comment type="cofactor">
    <cofactor evidence="1">
        <name>Zn(2+)</name>
        <dbReference type="ChEBI" id="CHEBI:29105"/>
    </cofactor>
</comment>
<dbReference type="PANTHER" id="PTHR43114:SF6">
    <property type="entry name" value="ADENINE DEAMINASE"/>
    <property type="match status" value="1"/>
</dbReference>
<keyword evidence="5" id="KW-0862">Zinc</keyword>
<proteinExistence type="inferred from homology"/>
<evidence type="ECO:0000259" key="6">
    <source>
        <dbReference type="Pfam" id="PF00962"/>
    </source>
</evidence>
<dbReference type="Gene3D" id="3.20.20.140">
    <property type="entry name" value="Metal-dependent hydrolases"/>
    <property type="match status" value="1"/>
</dbReference>
<dbReference type="RefSeq" id="WP_268942749.1">
    <property type="nucleotide sequence ID" value="NZ_JAPTYD010000021.1"/>
</dbReference>
<dbReference type="InterPro" id="IPR006330">
    <property type="entry name" value="Ado/ade_deaminase"/>
</dbReference>
<keyword evidence="3" id="KW-0479">Metal-binding</keyword>
<evidence type="ECO:0000256" key="3">
    <source>
        <dbReference type="ARBA" id="ARBA00022723"/>
    </source>
</evidence>
<protein>
    <submittedName>
        <fullName evidence="7">Adenosine deaminase</fullName>
        <ecNumber evidence="7">3.5.4.4</ecNumber>
    </submittedName>
</protein>
<dbReference type="Proteomes" id="UP001149822">
    <property type="component" value="Unassembled WGS sequence"/>
</dbReference>
<keyword evidence="8" id="KW-1185">Reference proteome</keyword>
<evidence type="ECO:0000256" key="2">
    <source>
        <dbReference type="ARBA" id="ARBA00006676"/>
    </source>
</evidence>
<dbReference type="NCBIfam" id="TIGR01430">
    <property type="entry name" value="aden_deam"/>
    <property type="match status" value="1"/>
</dbReference>
<dbReference type="EC" id="3.5.4.4" evidence="7"/>
<accession>A0ABT4J6K6</accession>
<dbReference type="InterPro" id="IPR032466">
    <property type="entry name" value="Metal_Hydrolase"/>
</dbReference>
<dbReference type="Pfam" id="PF00962">
    <property type="entry name" value="A_deaminase"/>
    <property type="match status" value="1"/>
</dbReference>
<name>A0ABT4J6K6_9RHOB</name>
<gene>
    <name evidence="7" type="ORF">OU682_13855</name>
</gene>
<evidence type="ECO:0000256" key="1">
    <source>
        <dbReference type="ARBA" id="ARBA00001947"/>
    </source>
</evidence>
<evidence type="ECO:0000313" key="8">
    <source>
        <dbReference type="Proteomes" id="UP001149822"/>
    </source>
</evidence>
<comment type="similarity">
    <text evidence="2">Belongs to the metallo-dependent hydrolases superfamily. Adenosine and AMP deaminases family.</text>
</comment>
<dbReference type="PANTHER" id="PTHR43114">
    <property type="entry name" value="ADENINE DEAMINASE"/>
    <property type="match status" value="1"/>
</dbReference>
<evidence type="ECO:0000313" key="7">
    <source>
        <dbReference type="EMBL" id="MCZ0962701.1"/>
    </source>
</evidence>
<evidence type="ECO:0000256" key="5">
    <source>
        <dbReference type="ARBA" id="ARBA00022833"/>
    </source>
</evidence>
<comment type="caution">
    <text evidence="7">The sequence shown here is derived from an EMBL/GenBank/DDBJ whole genome shotgun (WGS) entry which is preliminary data.</text>
</comment>
<keyword evidence="4 7" id="KW-0378">Hydrolase</keyword>
<dbReference type="EMBL" id="JAPTYD010000021">
    <property type="protein sequence ID" value="MCZ0962701.1"/>
    <property type="molecule type" value="Genomic_DNA"/>
</dbReference>
<evidence type="ECO:0000256" key="4">
    <source>
        <dbReference type="ARBA" id="ARBA00022801"/>
    </source>
</evidence>
<feature type="domain" description="Adenosine deaminase" evidence="6">
    <location>
        <begin position="3"/>
        <end position="317"/>
    </location>
</feature>
<sequence length="319" mass="34309">MKKIELHLHLEGAAPPAFIRSLAAEKGADLTGVFDARGSYAYDGFDGFLRCYEAATSVLRTPQDYARLLAEVLERSAEQGVIYTELFISPEFCGGADLSAWRDYLAAMTEIADKARADGIDSRAILTIIRHLGPDRAKKTAICAAETAGTWVTGFGMGGAEAVGRATDYAWSFDCARESGLGLTCHAGEWGGAGSIRDALSLGVTRIGHGVRAIEDPALVGELARSGVTLEVCPGSNVVLGLFQSWSAHPIARLADAGVRVTVSTDDPPFFHTTMRQEYNRLADAFGWGDTEIAQINRWAAEAAFCDQATRDRLLKEFP</sequence>
<dbReference type="SUPFAM" id="SSF51556">
    <property type="entry name" value="Metallo-dependent hydrolases"/>
    <property type="match status" value="1"/>
</dbReference>